<keyword evidence="4" id="KW-0227">DNA damage</keyword>
<evidence type="ECO:0000256" key="7">
    <source>
        <dbReference type="ARBA" id="ARBA00022839"/>
    </source>
</evidence>
<sequence length="1013" mass="109944">MYAVDPKVRLVPRRLDLPDRDWPFDLPATGTWRVTGQAGSGVTSLLVDTVVARLATAGVDPSGVLVVAASKESGARIRRELNDRLAGTDFASQAPLVRSVHSLAFALLRDASEEPIRLITGAEQDTVIRELLQGQADDARGSWPAEIRPALTFVGFARQLRDFLLRSAERGLSPERLESLGAQHGRPMWSAAGEFLREYEQTQALSAASSYTSYSASELVGAALDKGVSSRWHTLIVDDAQHLDPTSASLLSQLVPGTELVVIGGDPEQSIFHFRGASPAFLREFPAEHELDVGASRRAPQREVVIVDTRTTQHDLIADTLRRAHLLDGVPWSEMAVIVRSTGQIGAVRRALLGAGVPVHLNPTDVVLAEQRIVASLVLGIRALTESLSPTEVDDLVLGPIGGADPVTLRRLIRGLRRFNPDKRGKDTLIDLLAPEAELPDFGTLLTEREQHILLRIRRVLDAGRAALDAHGSVEEVLWAVWYATGLSDHLLAASLRGGVTGSQADRDLDAVMSLFDAAGDYAERRPTGSLHSFITTITEQELPTGVRDRRSAVPEAVALLTAHGTVGNQWHTVVVAGAQEGAWPSLGETGSLFDQEELVDLLDADVDPNLPISHTADRLKEERRLFHVATSRATHSLLLTGIYAPDADEVTEPSRFLEEFCTAHKLEVQRYASDPAASGKDYEPLHVRLLSSPALLAELRRAVCDPTARSDVRQQAARQLARLAQAGVPGADPEHWWTTTEPSTAQALPSARALSPSRIEGLLTCPLREVVGKLWDEEESPIALTRGNLAHYYLEALGRGVDPEVAQKLVVSGFAQILDDPEWRRDTAEEDFTRLLLRTRQWLDAHRGAHDLVGVEVPLDVEAVDGVRIAGRMDLLSREKDGGVKVVDLKTARTAITKKKLAEHAQLFAYELALGKGALVDGQVVDAPTPDDALHVASGVLLYPGTDTVKITDLEQVARTEEELAEFAALLPPLLAEMTGPLLTARVNDHCSSCQIRAICPVQPEGKLTIDA</sequence>
<dbReference type="GO" id="GO:0005524">
    <property type="term" value="F:ATP binding"/>
    <property type="evidence" value="ECO:0007669"/>
    <property type="project" value="UniProtKB-UniRule"/>
</dbReference>
<evidence type="ECO:0000256" key="8">
    <source>
        <dbReference type="ARBA" id="ARBA00022840"/>
    </source>
</evidence>
<keyword evidence="10" id="KW-0234">DNA repair</keyword>
<dbReference type="GO" id="GO:0043138">
    <property type="term" value="F:3'-5' DNA helicase activity"/>
    <property type="evidence" value="ECO:0007669"/>
    <property type="project" value="UniProtKB-EC"/>
</dbReference>
<comment type="catalytic activity">
    <reaction evidence="14">
        <text>ATP + H2O = ADP + phosphate + H(+)</text>
        <dbReference type="Rhea" id="RHEA:13065"/>
        <dbReference type="ChEBI" id="CHEBI:15377"/>
        <dbReference type="ChEBI" id="CHEBI:15378"/>
        <dbReference type="ChEBI" id="CHEBI:30616"/>
        <dbReference type="ChEBI" id="CHEBI:43474"/>
        <dbReference type="ChEBI" id="CHEBI:456216"/>
        <dbReference type="EC" id="5.6.2.4"/>
    </reaction>
</comment>
<dbReference type="PANTHER" id="PTHR11070">
    <property type="entry name" value="UVRD / RECB / PCRA DNA HELICASE FAMILY MEMBER"/>
    <property type="match status" value="1"/>
</dbReference>
<dbReference type="AlphaFoldDB" id="A0A0G3H8G5"/>
<evidence type="ECO:0000256" key="13">
    <source>
        <dbReference type="ARBA" id="ARBA00034808"/>
    </source>
</evidence>
<keyword evidence="2" id="KW-0540">Nuclease</keyword>
<dbReference type="PROSITE" id="PS51217">
    <property type="entry name" value="UVRD_HELICASE_CTER"/>
    <property type="match status" value="1"/>
</dbReference>
<accession>A0A0G3H8G5</accession>
<keyword evidence="8 15" id="KW-0067">ATP-binding</keyword>
<dbReference type="GO" id="GO:0003677">
    <property type="term" value="F:DNA binding"/>
    <property type="evidence" value="ECO:0007669"/>
    <property type="project" value="UniProtKB-KW"/>
</dbReference>
<dbReference type="Gene3D" id="3.40.50.300">
    <property type="entry name" value="P-loop containing nucleotide triphosphate hydrolases"/>
    <property type="match status" value="2"/>
</dbReference>
<dbReference type="Pfam" id="PF00580">
    <property type="entry name" value="UvrD-helicase"/>
    <property type="match status" value="1"/>
</dbReference>
<organism evidence="18 19">
    <name type="scientific">Corynebacterium testudinoris</name>
    <dbReference type="NCBI Taxonomy" id="136857"/>
    <lineage>
        <taxon>Bacteria</taxon>
        <taxon>Bacillati</taxon>
        <taxon>Actinomycetota</taxon>
        <taxon>Actinomycetes</taxon>
        <taxon>Mycobacteriales</taxon>
        <taxon>Corynebacteriaceae</taxon>
        <taxon>Corynebacterium</taxon>
    </lineage>
</organism>
<dbReference type="InterPro" id="IPR027417">
    <property type="entry name" value="P-loop_NTPase"/>
</dbReference>
<evidence type="ECO:0000256" key="12">
    <source>
        <dbReference type="ARBA" id="ARBA00034617"/>
    </source>
</evidence>
<dbReference type="GO" id="GO:0004527">
    <property type="term" value="F:exonuclease activity"/>
    <property type="evidence" value="ECO:0007669"/>
    <property type="project" value="UniProtKB-KW"/>
</dbReference>
<feature type="domain" description="UvrD-like helicase ATP-binding" evidence="16">
    <location>
        <begin position="15"/>
        <end position="312"/>
    </location>
</feature>
<evidence type="ECO:0000256" key="4">
    <source>
        <dbReference type="ARBA" id="ARBA00022763"/>
    </source>
</evidence>
<evidence type="ECO:0000256" key="3">
    <source>
        <dbReference type="ARBA" id="ARBA00022741"/>
    </source>
</evidence>
<comment type="catalytic activity">
    <reaction evidence="12">
        <text>Couples ATP hydrolysis with the unwinding of duplex DNA by translocating in the 3'-5' direction.</text>
        <dbReference type="EC" id="5.6.2.4"/>
    </reaction>
</comment>
<dbReference type="EMBL" id="CP011545">
    <property type="protein sequence ID" value="AKK08108.1"/>
    <property type="molecule type" value="Genomic_DNA"/>
</dbReference>
<gene>
    <name evidence="18" type="ORF">CTEST_03265</name>
</gene>
<dbReference type="OrthoDB" id="5240387at2"/>
<dbReference type="Gene3D" id="1.10.486.10">
    <property type="entry name" value="PCRA, domain 4"/>
    <property type="match status" value="1"/>
</dbReference>
<dbReference type="PATRIC" id="fig|136857.5.peg.646"/>
<keyword evidence="3 15" id="KW-0547">Nucleotide-binding</keyword>
<reference evidence="18 19" key="1">
    <citation type="journal article" date="2015" name="Genome Announc.">
        <title>Complete Genome Sequence of the Type Strain Corynebacterium testudinoris DSM 44614, Recovered from Necrotic Lesions in the Mouth of a Tortoise.</title>
        <authorList>
            <person name="Ruckert C."/>
            <person name="Kriete M."/>
            <person name="Jaenicke S."/>
            <person name="Winkler A."/>
            <person name="Tauch A."/>
        </authorList>
    </citation>
    <scope>NUCLEOTIDE SEQUENCE [LARGE SCALE GENOMIC DNA]</scope>
    <source>
        <strain evidence="18 19">DSM 44614</strain>
    </source>
</reference>
<dbReference type="InterPro" id="IPR000212">
    <property type="entry name" value="DNA_helicase_UvrD/REP"/>
</dbReference>
<evidence type="ECO:0000256" key="14">
    <source>
        <dbReference type="ARBA" id="ARBA00048988"/>
    </source>
</evidence>
<evidence type="ECO:0000259" key="16">
    <source>
        <dbReference type="PROSITE" id="PS51198"/>
    </source>
</evidence>
<keyword evidence="5 15" id="KW-0378">Hydrolase</keyword>
<dbReference type="KEGG" id="cted:CTEST_03265"/>
<dbReference type="Pfam" id="PF12705">
    <property type="entry name" value="PDDEXK_1"/>
    <property type="match status" value="1"/>
</dbReference>
<proteinExistence type="inferred from homology"/>
<evidence type="ECO:0000256" key="1">
    <source>
        <dbReference type="ARBA" id="ARBA00009922"/>
    </source>
</evidence>
<evidence type="ECO:0000313" key="18">
    <source>
        <dbReference type="EMBL" id="AKK08108.1"/>
    </source>
</evidence>
<evidence type="ECO:0000256" key="6">
    <source>
        <dbReference type="ARBA" id="ARBA00022806"/>
    </source>
</evidence>
<dbReference type="Proteomes" id="UP000035540">
    <property type="component" value="Chromosome"/>
</dbReference>
<keyword evidence="9" id="KW-0238">DNA-binding</keyword>
<evidence type="ECO:0000256" key="2">
    <source>
        <dbReference type="ARBA" id="ARBA00022722"/>
    </source>
</evidence>
<dbReference type="Gene3D" id="1.10.10.160">
    <property type="match status" value="1"/>
</dbReference>
<dbReference type="GO" id="GO:0005829">
    <property type="term" value="C:cytosol"/>
    <property type="evidence" value="ECO:0007669"/>
    <property type="project" value="TreeGrafter"/>
</dbReference>
<feature type="binding site" evidence="15">
    <location>
        <begin position="36"/>
        <end position="43"/>
    </location>
    <ligand>
        <name>ATP</name>
        <dbReference type="ChEBI" id="CHEBI:30616"/>
    </ligand>
</feature>
<dbReference type="EC" id="5.6.2.4" evidence="13"/>
<keyword evidence="11" id="KW-0413">Isomerase</keyword>
<evidence type="ECO:0000256" key="10">
    <source>
        <dbReference type="ARBA" id="ARBA00023204"/>
    </source>
</evidence>
<evidence type="ECO:0000256" key="9">
    <source>
        <dbReference type="ARBA" id="ARBA00023125"/>
    </source>
</evidence>
<dbReference type="STRING" id="136857.CTEST_03265"/>
<evidence type="ECO:0000256" key="5">
    <source>
        <dbReference type="ARBA" id="ARBA00022801"/>
    </source>
</evidence>
<dbReference type="InterPro" id="IPR014016">
    <property type="entry name" value="UvrD-like_ATP-bd"/>
</dbReference>
<dbReference type="PANTHER" id="PTHR11070:SF59">
    <property type="entry name" value="DNA 3'-5' HELICASE"/>
    <property type="match status" value="1"/>
</dbReference>
<evidence type="ECO:0000256" key="11">
    <source>
        <dbReference type="ARBA" id="ARBA00023235"/>
    </source>
</evidence>
<reference evidence="19" key="2">
    <citation type="submission" date="2015-05" db="EMBL/GenBank/DDBJ databases">
        <title>Complete genome sequence of Corynebacterium testudinoris DSM 44614, recovered from necrotic lesions in the mouth of a tortoise.</title>
        <authorList>
            <person name="Ruckert C."/>
            <person name="Albersmeier A."/>
            <person name="Winkler A."/>
            <person name="Tauch A."/>
        </authorList>
    </citation>
    <scope>NUCLEOTIDE SEQUENCE [LARGE SCALE GENOMIC DNA]</scope>
    <source>
        <strain evidence="19">DSM 44614</strain>
    </source>
</reference>
<dbReference type="Gene3D" id="3.90.320.10">
    <property type="match status" value="1"/>
</dbReference>
<dbReference type="PROSITE" id="PS51198">
    <property type="entry name" value="UVRD_HELICASE_ATP_BIND"/>
    <property type="match status" value="1"/>
</dbReference>
<name>A0A0G3H8G5_9CORY</name>
<dbReference type="GO" id="GO:0000725">
    <property type="term" value="P:recombinational repair"/>
    <property type="evidence" value="ECO:0007669"/>
    <property type="project" value="TreeGrafter"/>
</dbReference>
<dbReference type="SUPFAM" id="SSF52540">
    <property type="entry name" value="P-loop containing nucleoside triphosphate hydrolases"/>
    <property type="match status" value="1"/>
</dbReference>
<evidence type="ECO:0000256" key="15">
    <source>
        <dbReference type="PROSITE-ProRule" id="PRU00560"/>
    </source>
</evidence>
<evidence type="ECO:0000259" key="17">
    <source>
        <dbReference type="PROSITE" id="PS51217"/>
    </source>
</evidence>
<protein>
    <recommendedName>
        <fullName evidence="13">DNA 3'-5' helicase</fullName>
        <ecNumber evidence="13">5.6.2.4</ecNumber>
    </recommendedName>
</protein>
<dbReference type="GO" id="GO:0033202">
    <property type="term" value="C:DNA helicase complex"/>
    <property type="evidence" value="ECO:0007669"/>
    <property type="project" value="TreeGrafter"/>
</dbReference>
<keyword evidence="6 15" id="KW-0347">Helicase</keyword>
<comment type="similarity">
    <text evidence="1">Belongs to the helicase family. UvrD subfamily.</text>
</comment>
<keyword evidence="7" id="KW-0269">Exonuclease</keyword>
<feature type="domain" description="UvrD-like helicase C-terminal" evidence="17">
    <location>
        <begin position="272"/>
        <end position="568"/>
    </location>
</feature>
<keyword evidence="19" id="KW-1185">Reference proteome</keyword>
<dbReference type="InterPro" id="IPR011604">
    <property type="entry name" value="PDDEXK-like_dom_sf"/>
</dbReference>
<evidence type="ECO:0000313" key="19">
    <source>
        <dbReference type="Proteomes" id="UP000035540"/>
    </source>
</evidence>
<dbReference type="InterPro" id="IPR013986">
    <property type="entry name" value="DExx_box_DNA_helicase_dom_sf"/>
</dbReference>
<dbReference type="InterPro" id="IPR038726">
    <property type="entry name" value="PDDEXK_AddAB-type"/>
</dbReference>
<dbReference type="InterPro" id="IPR014017">
    <property type="entry name" value="DNA_helicase_UvrD-like_C"/>
</dbReference>
<dbReference type="Pfam" id="PF13361">
    <property type="entry name" value="UvrD_C"/>
    <property type="match status" value="1"/>
</dbReference>